<dbReference type="PROSITE" id="PS50011">
    <property type="entry name" value="PROTEIN_KINASE_DOM"/>
    <property type="match status" value="1"/>
</dbReference>
<name>A0A1L9NUU9_9RHOB</name>
<dbReference type="Gene3D" id="3.90.1200.10">
    <property type="match status" value="1"/>
</dbReference>
<dbReference type="GO" id="GO:0004672">
    <property type="term" value="F:protein kinase activity"/>
    <property type="evidence" value="ECO:0007669"/>
    <property type="project" value="InterPro"/>
</dbReference>
<dbReference type="PROSITE" id="PS00108">
    <property type="entry name" value="PROTEIN_KINASE_ST"/>
    <property type="match status" value="1"/>
</dbReference>
<dbReference type="Gene3D" id="3.30.200.20">
    <property type="entry name" value="Phosphorylase Kinase, domain 1"/>
    <property type="match status" value="1"/>
</dbReference>
<dbReference type="PANTHER" id="PTHR21310">
    <property type="entry name" value="AMINOGLYCOSIDE PHOSPHOTRANSFERASE-RELATED-RELATED"/>
    <property type="match status" value="1"/>
</dbReference>
<dbReference type="InterPro" id="IPR002575">
    <property type="entry name" value="Aminoglycoside_PTrfase"/>
</dbReference>
<dbReference type="EMBL" id="MLCB01000159">
    <property type="protein sequence ID" value="OJI92962.1"/>
    <property type="molecule type" value="Genomic_DNA"/>
</dbReference>
<keyword evidence="2" id="KW-0808">Transferase</keyword>
<feature type="domain" description="Protein kinase" evidence="1">
    <location>
        <begin position="1"/>
        <end position="332"/>
    </location>
</feature>
<dbReference type="CDD" id="cd05154">
    <property type="entry name" value="ACAD10_11_N-like"/>
    <property type="match status" value="1"/>
</dbReference>
<dbReference type="InterPro" id="IPR008271">
    <property type="entry name" value="Ser/Thr_kinase_AS"/>
</dbReference>
<dbReference type="RefSeq" id="WP_072631267.1">
    <property type="nucleotide sequence ID" value="NZ_MLCB01000159.1"/>
</dbReference>
<dbReference type="InterPro" id="IPR041726">
    <property type="entry name" value="ACAD10_11_N"/>
</dbReference>
<evidence type="ECO:0000313" key="3">
    <source>
        <dbReference type="Proteomes" id="UP000184514"/>
    </source>
</evidence>
<dbReference type="Proteomes" id="UP000184514">
    <property type="component" value="Unassembled WGS sequence"/>
</dbReference>
<dbReference type="InterPro" id="IPR000719">
    <property type="entry name" value="Prot_kinase_dom"/>
</dbReference>
<gene>
    <name evidence="2" type="ORF">PFRI_27370</name>
</gene>
<sequence>MDAETATKALRLATDSSETVSAVAPLSGGVSNLTYLLTLDAGARLVMRTPPPGQRSGNAHNMIREARVLEAVHPLFPEAPAIVGYSEDPSATGDQFMIMAQIDGRTLPPGSLFEVSPEQARTLCENFVDGLARLHEAGLTDAVQAAFGDPQGFVARQVAGWSRRYEKIGLENPRSALREWLLANIPLDPDRASILHNDYKFDNMVLDRDDLTRIIGVLDWELSGLGDAFMDLGNALAYWVEAGDPHALQSFKRGPTNLPGMMTRDEIIDAYSTARGFDRPANMNFYQSMGLFRLAVIALQVHVRMASGADKDGPFLDAALALLDRAEEFAGV</sequence>
<dbReference type="InterPro" id="IPR051678">
    <property type="entry name" value="AGP_Transferase"/>
</dbReference>
<evidence type="ECO:0000259" key="1">
    <source>
        <dbReference type="PROSITE" id="PS50011"/>
    </source>
</evidence>
<keyword evidence="3" id="KW-1185">Reference proteome</keyword>
<dbReference type="STRING" id="696762.PFRI_27370"/>
<evidence type="ECO:0000313" key="2">
    <source>
        <dbReference type="EMBL" id="OJI92962.1"/>
    </source>
</evidence>
<dbReference type="PANTHER" id="PTHR21310:SF40">
    <property type="entry name" value="AMINOGLYCOSIDE PHOSPHOTRANSFERASE DOMAIN-CONTAINING PROTEIN-RELATED"/>
    <property type="match status" value="1"/>
</dbReference>
<accession>A0A1L9NUU9</accession>
<dbReference type="GO" id="GO:0005524">
    <property type="term" value="F:ATP binding"/>
    <property type="evidence" value="ECO:0007669"/>
    <property type="project" value="InterPro"/>
</dbReference>
<proteinExistence type="predicted"/>
<organism evidence="2 3">
    <name type="scientific">Planktotalea frisia</name>
    <dbReference type="NCBI Taxonomy" id="696762"/>
    <lineage>
        <taxon>Bacteria</taxon>
        <taxon>Pseudomonadati</taxon>
        <taxon>Pseudomonadota</taxon>
        <taxon>Alphaproteobacteria</taxon>
        <taxon>Rhodobacterales</taxon>
        <taxon>Paracoccaceae</taxon>
        <taxon>Planktotalea</taxon>
    </lineage>
</organism>
<reference evidence="2 3" key="1">
    <citation type="submission" date="2016-10" db="EMBL/GenBank/DDBJ databases">
        <title>Genome sequence of Planktotalea frisia SH6-1.</title>
        <authorList>
            <person name="Poehlein A."/>
            <person name="Bakenhus I."/>
            <person name="Voget S."/>
            <person name="Brinkhoff T."/>
            <person name="Simon M."/>
        </authorList>
    </citation>
    <scope>NUCLEOTIDE SEQUENCE [LARGE SCALE GENOMIC DNA]</scope>
    <source>
        <strain evidence="2 3">SH6-1</strain>
    </source>
</reference>
<dbReference type="Pfam" id="PF01636">
    <property type="entry name" value="APH"/>
    <property type="match status" value="1"/>
</dbReference>
<dbReference type="AlphaFoldDB" id="A0A1L9NUU9"/>
<protein>
    <submittedName>
        <fullName evidence="2">Phosphotransferase enzyme family protein</fullName>
    </submittedName>
</protein>
<dbReference type="SUPFAM" id="SSF56112">
    <property type="entry name" value="Protein kinase-like (PK-like)"/>
    <property type="match status" value="1"/>
</dbReference>
<comment type="caution">
    <text evidence="2">The sequence shown here is derived from an EMBL/GenBank/DDBJ whole genome shotgun (WGS) entry which is preliminary data.</text>
</comment>
<dbReference type="InterPro" id="IPR011009">
    <property type="entry name" value="Kinase-like_dom_sf"/>
</dbReference>
<dbReference type="OrthoDB" id="3806873at2"/>